<dbReference type="AlphaFoldDB" id="A0A1M4N354"/>
<dbReference type="Gene3D" id="2.60.40.420">
    <property type="entry name" value="Cupredoxins - blue copper proteins"/>
    <property type="match status" value="3"/>
</dbReference>
<evidence type="ECO:0000313" key="3">
    <source>
        <dbReference type="Proteomes" id="UP000184085"/>
    </source>
</evidence>
<dbReference type="InterPro" id="IPR045087">
    <property type="entry name" value="Cu-oxidase_fam"/>
</dbReference>
<dbReference type="GO" id="GO:0016491">
    <property type="term" value="F:oxidoreductase activity"/>
    <property type="evidence" value="ECO:0007669"/>
    <property type="project" value="InterPro"/>
</dbReference>
<dbReference type="RefSeq" id="WP_072706116.1">
    <property type="nucleotide sequence ID" value="NZ_FMJB01000046.1"/>
</dbReference>
<dbReference type="InterPro" id="IPR008972">
    <property type="entry name" value="Cupredoxin"/>
</dbReference>
<dbReference type="Proteomes" id="UP000184085">
    <property type="component" value="Unassembled WGS sequence"/>
</dbReference>
<keyword evidence="3" id="KW-1185">Reference proteome</keyword>
<accession>A0A1M4N354</accession>
<feature type="domain" description="Plastocyanin-like" evidence="1">
    <location>
        <begin position="537"/>
        <end position="678"/>
    </location>
</feature>
<dbReference type="PANTHER" id="PTHR48267">
    <property type="entry name" value="CUPREDOXIN SUPERFAMILY PROTEIN"/>
    <property type="match status" value="1"/>
</dbReference>
<dbReference type="PANTHER" id="PTHR48267:SF1">
    <property type="entry name" value="BILIRUBIN OXIDASE"/>
    <property type="match status" value="1"/>
</dbReference>
<dbReference type="InterPro" id="IPR011706">
    <property type="entry name" value="Cu-oxidase_C"/>
</dbReference>
<reference evidence="3" key="1">
    <citation type="submission" date="2016-09" db="EMBL/GenBank/DDBJ databases">
        <authorList>
            <person name="Wibberg D."/>
        </authorList>
    </citation>
    <scope>NUCLEOTIDE SEQUENCE [LARGE SCALE GENOMIC DNA]</scope>
</reference>
<dbReference type="Pfam" id="PF07731">
    <property type="entry name" value="Cu-oxidase_2"/>
    <property type="match status" value="1"/>
</dbReference>
<evidence type="ECO:0000259" key="1">
    <source>
        <dbReference type="Pfam" id="PF07731"/>
    </source>
</evidence>
<name>A0A1M4N354_9RHOB</name>
<protein>
    <submittedName>
        <fullName evidence="2">Putative multicopper oxidase type 2</fullName>
    </submittedName>
</protein>
<gene>
    <name evidence="2" type="ORF">KARMA_1685</name>
</gene>
<evidence type="ECO:0000313" key="2">
    <source>
        <dbReference type="EMBL" id="SCM67486.1"/>
    </source>
</evidence>
<proteinExistence type="predicted"/>
<dbReference type="EMBL" id="FMJB01000046">
    <property type="protein sequence ID" value="SCM67486.1"/>
    <property type="molecule type" value="Genomic_DNA"/>
</dbReference>
<dbReference type="SUPFAM" id="SSF49503">
    <property type="entry name" value="Cupredoxins"/>
    <property type="match status" value="2"/>
</dbReference>
<sequence>MTAIGQRVYDDYAFTNDLPINPQIDTKWTKSLTLQMQETEQFLGMYDEDGNKLMTSVWGYSMPGMTPGFHGPTIIAYENRKLAITYENALDVDGHLLPVDDTIHQARPSNGTIDDGVIPVVAHLHGGHTDSIYDGSPEQWYTQDVDTSSGYSAKLLTGSLFGGLPILGDVLKNVGHWFSFKKSWYNNSDKDTPETNPGDTGEDYIGNTFIYDNDQESAPLWYHDHALGLTRLNVYAGLAGMYIVKDNERKLLEKKGILADTKDVVDVVLQDYSFDDEGNLYYPGHGHDVLPGDPDTMVMDEIPQEFYDDNGDDAVSILPEYFGDVILANGMAWPKMDVGTGEVQMTFLNGSDSRFYKLELDNANVRATLVGTEGGLLPNARKVFDGDGKFEANEFILLAPSERVEVVFDFSKLKDGEKVTLLNTGAAYEPYKGVSYNTGELNIAEAATIDDPVGAVMQFVADDSIEMENLLVKHNTKLDYDFSTIKKRDIDNVRKLGLFEGSDEYGRIKPQLGTAEEGKLHTDDMTPDGAFGPLGWMAETTEKVKLGDSEYWDIFNFTEDAHPVHIHLVQFQNVRKYAIDYEDEDEDGIPDDLDGDGEITYGYQKKGDTLGADCDVMIFDKKSLSFRTEDRGWQDTTTVGPKEMVRVAATYDKPGEYVWHCHILSHEDNDMMRPFMVEELI</sequence>
<organism evidence="2 3">
    <name type="scientific">Donghicola eburneus</name>
    <dbReference type="NCBI Taxonomy" id="393278"/>
    <lineage>
        <taxon>Bacteria</taxon>
        <taxon>Pseudomonadati</taxon>
        <taxon>Pseudomonadota</taxon>
        <taxon>Alphaproteobacteria</taxon>
        <taxon>Rhodobacterales</taxon>
        <taxon>Roseobacteraceae</taxon>
        <taxon>Donghicola</taxon>
    </lineage>
</organism>
<dbReference type="GO" id="GO:0005507">
    <property type="term" value="F:copper ion binding"/>
    <property type="evidence" value="ECO:0007669"/>
    <property type="project" value="InterPro"/>
</dbReference>